<organism evidence="1 2">
    <name type="scientific">Mythimna separata entomopoxvirus 'L'</name>
    <dbReference type="NCBI Taxonomy" id="1293572"/>
    <lineage>
        <taxon>Viruses</taxon>
        <taxon>Varidnaviria</taxon>
        <taxon>Bamfordvirae</taxon>
        <taxon>Nucleocytoviricota</taxon>
        <taxon>Pokkesviricetes</taxon>
        <taxon>Chitovirales</taxon>
        <taxon>Poxviridae</taxon>
        <taxon>Entomopoxvirinae</taxon>
        <taxon>Betaentomopoxvirus</taxon>
        <taxon>Betaentomopoxvirus mseparata</taxon>
        <taxon>Mythimna separata entomopoxvirus</taxon>
    </lineage>
</organism>
<dbReference type="Proteomes" id="UP000792671">
    <property type="component" value="Genome"/>
</dbReference>
<reference evidence="1 2" key="1">
    <citation type="journal article" date="2013" name="J. Virol.">
        <title>New Insights into the Evolution of Entomopoxvirinae from the Complete Genome Sequences of Four Entomopoxviruses Infecting Adoxophyes honmai, Choristoneura biennis, Choristoneura rosaceana, and Mythimna separata.</title>
        <authorList>
            <person name="Theze J."/>
            <person name="Takatsuka J."/>
            <person name="Li Z."/>
            <person name="Gallais J."/>
            <person name="Doucet D."/>
            <person name="Arif B."/>
            <person name="Nakai M."/>
            <person name="Herniou E.A."/>
        </authorList>
    </citation>
    <scope>NUCLEOTIDE SEQUENCE [LARGE SCALE GENOMIC DNA]</scope>
</reference>
<keyword evidence="2" id="KW-1185">Reference proteome</keyword>
<evidence type="ECO:0000313" key="1">
    <source>
        <dbReference type="EMBL" id="CCU56426.1"/>
    </source>
</evidence>
<dbReference type="EMBL" id="HF679134">
    <property type="protein sequence ID" value="CCU56426.1"/>
    <property type="molecule type" value="Genomic_DNA"/>
</dbReference>
<dbReference type="KEGG" id="vg:15613850"/>
<sequence>MAHYKFDLKNDNSVILSDNDVCDDCVKNFTDIVMEKESLKSINDNIINKYQKFIETHTLNKNLIIDIEVKNKLFNS</sequence>
<accession>A0A916P7M3</accession>
<dbReference type="RefSeq" id="YP_008003745.1">
    <property type="nucleotide sequence ID" value="NC_021246.1"/>
</dbReference>
<dbReference type="OrthoDB" id="28710at10239"/>
<evidence type="ECO:0000313" key="2">
    <source>
        <dbReference type="Proteomes" id="UP000792671"/>
    </source>
</evidence>
<proteinExistence type="predicted"/>
<dbReference type="GeneID" id="15613850"/>
<gene>
    <name evidence="1" type="ORF">MYSEV_228</name>
</gene>
<name>A0A916P7M3_9POXV</name>
<protein>
    <submittedName>
        <fullName evidence="1">Uncharacterized protein</fullName>
    </submittedName>
</protein>